<organism evidence="1 2">
    <name type="scientific">Lentinula aciculospora</name>
    <dbReference type="NCBI Taxonomy" id="153920"/>
    <lineage>
        <taxon>Eukaryota</taxon>
        <taxon>Fungi</taxon>
        <taxon>Dikarya</taxon>
        <taxon>Basidiomycota</taxon>
        <taxon>Agaricomycotina</taxon>
        <taxon>Agaricomycetes</taxon>
        <taxon>Agaricomycetidae</taxon>
        <taxon>Agaricales</taxon>
        <taxon>Marasmiineae</taxon>
        <taxon>Omphalotaceae</taxon>
        <taxon>Lentinula</taxon>
    </lineage>
</organism>
<protein>
    <submittedName>
        <fullName evidence="1">Uncharacterized protein</fullName>
    </submittedName>
</protein>
<dbReference type="EMBL" id="JAOTPV010000022">
    <property type="protein sequence ID" value="KAJ4471465.1"/>
    <property type="molecule type" value="Genomic_DNA"/>
</dbReference>
<name>A0A9W9A0H7_9AGAR</name>
<dbReference type="AlphaFoldDB" id="A0A9W9A0H7"/>
<gene>
    <name evidence="1" type="ORF">J3R30DRAFT_1083296</name>
</gene>
<comment type="caution">
    <text evidence="1">The sequence shown here is derived from an EMBL/GenBank/DDBJ whole genome shotgun (WGS) entry which is preliminary data.</text>
</comment>
<sequence>MFRLQTPVDAAVSQIVFLGADVLEASRALKGLFARKNPTNDGISTDIVANLYTIEQILNALPQNARSSFEAESTQIASALNSASKQEKKLSLRRSVNLKHSVAAIYQKQILAQLEVPEEAEWKEAGEESSIRNIIPLRDSSLLACIGTGLIRPNDASDGQKVHLGLEGLKIGPLPVDWFTDPSDIDTKFQSLLDCMPAAYSKGKDAHAIAYDNNTQYIYVEFPAPIYAMYFTDNWSMMRADGLEKVDVTFFAT</sequence>
<keyword evidence="2" id="KW-1185">Reference proteome</keyword>
<dbReference type="Proteomes" id="UP001150266">
    <property type="component" value="Unassembled WGS sequence"/>
</dbReference>
<evidence type="ECO:0000313" key="1">
    <source>
        <dbReference type="EMBL" id="KAJ4471465.1"/>
    </source>
</evidence>
<proteinExistence type="predicted"/>
<reference evidence="1" key="1">
    <citation type="submission" date="2022-08" db="EMBL/GenBank/DDBJ databases">
        <title>A Global Phylogenomic Analysis of the Shiitake Genus Lentinula.</title>
        <authorList>
            <consortium name="DOE Joint Genome Institute"/>
            <person name="Sierra-Patev S."/>
            <person name="Min B."/>
            <person name="Naranjo-Ortiz M."/>
            <person name="Looney B."/>
            <person name="Konkel Z."/>
            <person name="Slot J.C."/>
            <person name="Sakamoto Y."/>
            <person name="Steenwyk J.L."/>
            <person name="Rokas A."/>
            <person name="Carro J."/>
            <person name="Camarero S."/>
            <person name="Ferreira P."/>
            <person name="Molpeceres G."/>
            <person name="Ruiz-Duenas F.J."/>
            <person name="Serrano A."/>
            <person name="Henrissat B."/>
            <person name="Drula E."/>
            <person name="Hughes K.W."/>
            <person name="Mata J.L."/>
            <person name="Ishikawa N.K."/>
            <person name="Vargas-Isla R."/>
            <person name="Ushijima S."/>
            <person name="Smith C.A."/>
            <person name="Ahrendt S."/>
            <person name="Andreopoulos W."/>
            <person name="He G."/>
            <person name="Labutti K."/>
            <person name="Lipzen A."/>
            <person name="Ng V."/>
            <person name="Riley R."/>
            <person name="Sandor L."/>
            <person name="Barry K."/>
            <person name="Martinez A.T."/>
            <person name="Xiao Y."/>
            <person name="Gibbons J.G."/>
            <person name="Terashima K."/>
            <person name="Grigoriev I.V."/>
            <person name="Hibbett D.S."/>
        </authorList>
    </citation>
    <scope>NUCLEOTIDE SEQUENCE</scope>
    <source>
        <strain evidence="1">JLM2183</strain>
    </source>
</reference>
<dbReference type="OrthoDB" id="2863950at2759"/>
<accession>A0A9W9A0H7</accession>
<evidence type="ECO:0000313" key="2">
    <source>
        <dbReference type="Proteomes" id="UP001150266"/>
    </source>
</evidence>